<evidence type="ECO:0000256" key="5">
    <source>
        <dbReference type="ARBA" id="ARBA00023136"/>
    </source>
</evidence>
<dbReference type="EMBL" id="JBJKBG010000008">
    <property type="protein sequence ID" value="KAL3726939.1"/>
    <property type="molecule type" value="Genomic_DNA"/>
</dbReference>
<organism evidence="10 11">
    <name type="scientific">Eucalyptus globulus</name>
    <name type="common">Tasmanian blue gum</name>
    <dbReference type="NCBI Taxonomy" id="34317"/>
    <lineage>
        <taxon>Eukaryota</taxon>
        <taxon>Viridiplantae</taxon>
        <taxon>Streptophyta</taxon>
        <taxon>Embryophyta</taxon>
        <taxon>Tracheophyta</taxon>
        <taxon>Spermatophyta</taxon>
        <taxon>Magnoliopsida</taxon>
        <taxon>eudicotyledons</taxon>
        <taxon>Gunneridae</taxon>
        <taxon>Pentapetalae</taxon>
        <taxon>rosids</taxon>
        <taxon>malvids</taxon>
        <taxon>Myrtales</taxon>
        <taxon>Myrtaceae</taxon>
        <taxon>Myrtoideae</taxon>
        <taxon>Eucalypteae</taxon>
        <taxon>Eucalyptus</taxon>
    </lineage>
</organism>
<evidence type="ECO:0000259" key="8">
    <source>
        <dbReference type="PROSITE" id="PS51380"/>
    </source>
</evidence>
<sequence length="798" mass="91711">MVKFSKELEAQLIPEWKEAFVNYWQLKKHVKKIKLARKPTKPSHPEALIKWGLASSVLIDPVRSVAKKIADRLRGPIDDNETIAQVVIQVTSENLENGQVEGEAHETELTKLFNEEHEVRVFFEALDEELNKVNQFYENREREFLERGEELDKQLQILQDLKTILSERRRRNSSSLKANGSHEGSISRSSSPRDSDFSSESFGDLLNENSMEALEEGQGVATLGKNGASHVSSVTRSSSRSKPRGKPKTGMTKRIPSTATPAGAITALTSMLRDELVNSKNTRKDGTRDSSISKKKIQCAEKMIRGAFVELYRGLCLLKNYSSLNLMAFTKILKKFHKVAGQQVSTNYLKEVKKSHFVSSDKVIRLMDEVESIFTKHFANDDRKKAMKFLRPHQQRDSHTVTFFVGLLTGCFVTLFSLYATLAHLTGVFASNADPTFVEIVYPVFSAFALFSLHLFMYGCNLFAWKRTRINYNFIFEFLPTTALKYRDAFLICTASMTTVVAAMVVHLLLRPDKTSPNWVDAIPGVLLMIYILLLVCPFDVFYRPTRYCFIRIIINIICSPFCKVLMVDFFMADQLTSQIPLLRHMETTACHFLAGSFKTHQYETCKSGQFYRELAYVISFSPYYWRAMQCVRRWFDEGDANHLANMGKYVSAMVAAGVRITYDHQKGTPWLIVVLVTSTVAMFYQLYWDFIKDWGVLNRRSKNPWLRDDLILKNRCIYFISIALNMVLRLAWVKTVLQFRGGVIESRLLDLFMASLEVIRRGHWNFYRLENEHLNNVGKFRAVKTVPLPFREMDLDD</sequence>
<comment type="caution">
    <text evidence="10">The sequence shown here is derived from an EMBL/GenBank/DDBJ whole genome shotgun (WGS) entry which is preliminary data.</text>
</comment>
<dbReference type="PROSITE" id="PS51382">
    <property type="entry name" value="SPX"/>
    <property type="match status" value="1"/>
</dbReference>
<dbReference type="PANTHER" id="PTHR48477">
    <property type="entry name" value="PHOSPHATE TRANSPORTER PHO1"/>
    <property type="match status" value="1"/>
</dbReference>
<feature type="transmembrane region" description="Helical" evidence="7">
    <location>
        <begin position="440"/>
        <end position="464"/>
    </location>
</feature>
<reference evidence="10 11" key="1">
    <citation type="submission" date="2024-11" db="EMBL/GenBank/DDBJ databases">
        <title>Chromosome-level genome assembly of Eucalyptus globulus Labill. provides insights into its genome evolution.</title>
        <authorList>
            <person name="Li X."/>
        </authorList>
    </citation>
    <scope>NUCLEOTIDE SEQUENCE [LARGE SCALE GENOMIC DNA]</scope>
    <source>
        <strain evidence="10">CL2024</strain>
        <tissue evidence="10">Fresh tender leaves</tissue>
    </source>
</reference>
<keyword evidence="5 7" id="KW-0472">Membrane</keyword>
<evidence type="ECO:0000256" key="6">
    <source>
        <dbReference type="SAM" id="MobiDB-lite"/>
    </source>
</evidence>
<comment type="subcellular location">
    <subcellularLocation>
        <location evidence="1">Membrane</location>
        <topology evidence="1">Multi-pass membrane protein</topology>
    </subcellularLocation>
</comment>
<feature type="transmembrane region" description="Helical" evidence="7">
    <location>
        <begin position="489"/>
        <end position="510"/>
    </location>
</feature>
<feature type="compositionally biased region" description="Low complexity" evidence="6">
    <location>
        <begin position="229"/>
        <end position="238"/>
    </location>
</feature>
<dbReference type="InterPro" id="IPR004331">
    <property type="entry name" value="SPX_dom"/>
</dbReference>
<evidence type="ECO:0000313" key="10">
    <source>
        <dbReference type="EMBL" id="KAL3726939.1"/>
    </source>
</evidence>
<feature type="domain" description="EXS" evidence="8">
    <location>
        <begin position="607"/>
        <end position="798"/>
    </location>
</feature>
<dbReference type="PANTHER" id="PTHR48477:SF1">
    <property type="entry name" value="PHOSPHATE TRANSPORTER PHO1"/>
    <property type="match status" value="1"/>
</dbReference>
<dbReference type="Pfam" id="PF03105">
    <property type="entry name" value="SPX"/>
    <property type="match status" value="1"/>
</dbReference>
<dbReference type="AlphaFoldDB" id="A0ABD3JL20"/>
<keyword evidence="11" id="KW-1185">Reference proteome</keyword>
<feature type="region of interest" description="Disordered" evidence="6">
    <location>
        <begin position="222"/>
        <end position="262"/>
    </location>
</feature>
<evidence type="ECO:0000256" key="3">
    <source>
        <dbReference type="ARBA" id="ARBA00022692"/>
    </source>
</evidence>
<feature type="transmembrane region" description="Helical" evidence="7">
    <location>
        <begin position="713"/>
        <end position="733"/>
    </location>
</feature>
<evidence type="ECO:0008006" key="12">
    <source>
        <dbReference type="Google" id="ProtNLM"/>
    </source>
</evidence>
<feature type="compositionally biased region" description="Low complexity" evidence="6">
    <location>
        <begin position="181"/>
        <end position="190"/>
    </location>
</feature>
<evidence type="ECO:0000313" key="11">
    <source>
        <dbReference type="Proteomes" id="UP001634007"/>
    </source>
</evidence>
<name>A0ABD3JL20_EUCGL</name>
<dbReference type="GO" id="GO:0016020">
    <property type="term" value="C:membrane"/>
    <property type="evidence" value="ECO:0007669"/>
    <property type="project" value="UniProtKB-SubCell"/>
</dbReference>
<feature type="transmembrane region" description="Helical" evidence="7">
    <location>
        <begin position="522"/>
        <end position="543"/>
    </location>
</feature>
<feature type="domain" description="SPX" evidence="9">
    <location>
        <begin position="2"/>
        <end position="350"/>
    </location>
</feature>
<dbReference type="Proteomes" id="UP001634007">
    <property type="component" value="Unassembled WGS sequence"/>
</dbReference>
<evidence type="ECO:0000256" key="2">
    <source>
        <dbReference type="ARBA" id="ARBA00009665"/>
    </source>
</evidence>
<dbReference type="InterPro" id="IPR052486">
    <property type="entry name" value="PHO1"/>
</dbReference>
<keyword evidence="3 7" id="KW-0812">Transmembrane</keyword>
<evidence type="ECO:0000256" key="4">
    <source>
        <dbReference type="ARBA" id="ARBA00022989"/>
    </source>
</evidence>
<feature type="region of interest" description="Disordered" evidence="6">
    <location>
        <begin position="168"/>
        <end position="203"/>
    </location>
</feature>
<gene>
    <name evidence="10" type="ORF">ACJRO7_031788</name>
</gene>
<keyword evidence="4 7" id="KW-1133">Transmembrane helix</keyword>
<proteinExistence type="inferred from homology"/>
<evidence type="ECO:0000259" key="9">
    <source>
        <dbReference type="PROSITE" id="PS51382"/>
    </source>
</evidence>
<evidence type="ECO:0000256" key="1">
    <source>
        <dbReference type="ARBA" id="ARBA00004141"/>
    </source>
</evidence>
<feature type="transmembrane region" description="Helical" evidence="7">
    <location>
        <begin position="401"/>
        <end position="420"/>
    </location>
</feature>
<protein>
    <recommendedName>
        <fullName evidence="12">Phosphate transporter PHO1</fullName>
    </recommendedName>
</protein>
<dbReference type="PROSITE" id="PS51380">
    <property type="entry name" value="EXS"/>
    <property type="match status" value="1"/>
</dbReference>
<dbReference type="InterPro" id="IPR004342">
    <property type="entry name" value="EXS_C"/>
</dbReference>
<accession>A0ABD3JL20</accession>
<evidence type="ECO:0000256" key="7">
    <source>
        <dbReference type="SAM" id="Phobius"/>
    </source>
</evidence>
<comment type="similarity">
    <text evidence="2">Belongs to the SYG1 (TC 2.A.94) family.</text>
</comment>
<feature type="transmembrane region" description="Helical" evidence="7">
    <location>
        <begin position="671"/>
        <end position="692"/>
    </location>
</feature>
<dbReference type="Pfam" id="PF03124">
    <property type="entry name" value="EXS"/>
    <property type="match status" value="1"/>
</dbReference>